<name>A0A873WJB5_9CAUD</name>
<keyword evidence="2" id="KW-1185">Reference proteome</keyword>
<evidence type="ECO:0000313" key="2">
    <source>
        <dbReference type="Proteomes" id="UP000662782"/>
    </source>
</evidence>
<evidence type="ECO:0000313" key="1">
    <source>
        <dbReference type="EMBL" id="QPB09102.1"/>
    </source>
</evidence>
<protein>
    <submittedName>
        <fullName evidence="1">Uncharacterized protein</fullName>
    </submittedName>
</protein>
<dbReference type="Proteomes" id="UP000662782">
    <property type="component" value="Segment"/>
</dbReference>
<dbReference type="EMBL" id="MT701590">
    <property type="protein sequence ID" value="QPB09102.1"/>
    <property type="molecule type" value="Genomic_DNA"/>
</dbReference>
<reference evidence="1 2" key="1">
    <citation type="submission" date="2020-07" db="EMBL/GenBank/DDBJ databases">
        <title>Complete genome sequence of Klebsiella pneumoniae phage Miami.</title>
        <authorList>
            <person name="Mora D.A."/>
            <person name="Lessor L."/>
            <person name="Gill J."/>
            <person name="Liu M."/>
        </authorList>
    </citation>
    <scope>NUCLEOTIDE SEQUENCE [LARGE SCALE GENOMIC DNA]</scope>
</reference>
<accession>A0A873WJB5</accession>
<proteinExistence type="predicted"/>
<gene>
    <name evidence="1" type="ORF">CPT_Miami_007</name>
</gene>
<sequence>MIFEKRAIDLTEASILTSELGETWLAFAKSITEFNFNTFDKAYNLIAISQEETTVQSQILEILIDEGMTVIEQTNAIRDILIANSIQIITELGVEIDKDQITIDHLPLLTNIIDVAYILDGYEDLLSLSVILEATDLETKDRFIAVIEKLLDLEDTSLYEMIISDVSEHLLEVLRTSLINPDADVEVPQYVSDRVRGNKEFLRGTLAWEHVVSAGKLGIGWLVIYKYYLDRLNEMKENEPKKYIKEIICLMLCSGITNESFLDKLSARLGEDFSDVESLYYADGLVKKLGLTNE</sequence>
<organism evidence="1 2">
    <name type="scientific">Klebsiella phage Miami</name>
    <dbReference type="NCBI Taxonomy" id="2767581"/>
    <lineage>
        <taxon>Viruses</taxon>
        <taxon>Duplodnaviria</taxon>
        <taxon>Heunggongvirae</taxon>
        <taxon>Uroviricota</taxon>
        <taxon>Caudoviricetes</taxon>
        <taxon>Chimalliviridae</taxon>
        <taxon>Miamivirus</taxon>
        <taxon>Miamivirus miami</taxon>
    </lineage>
</organism>